<sequence length="135" mass="14655">MTISLSWYVGPAVAGYLSRWYPNSHPIAPGPSKAGIAISSPSDLCVRLVQETKRRTNMDAETWEAAPCLRSGCRALRAERVVGQWDVGPPALLHSACQRVHEGRLEKSSAGPLARAPARTGVANNTSLNKWLFTM</sequence>
<keyword evidence="2" id="KW-1185">Reference proteome</keyword>
<comment type="caution">
    <text evidence="1">The sequence shown here is derived from an EMBL/GenBank/DDBJ whole genome shotgun (WGS) entry which is preliminary data.</text>
</comment>
<name>A0A9N7VQE7_PLEPL</name>
<evidence type="ECO:0000313" key="2">
    <source>
        <dbReference type="Proteomes" id="UP001153269"/>
    </source>
</evidence>
<dbReference type="EMBL" id="CADEAL010004167">
    <property type="protein sequence ID" value="CAB1453368.1"/>
    <property type="molecule type" value="Genomic_DNA"/>
</dbReference>
<organism evidence="1 2">
    <name type="scientific">Pleuronectes platessa</name>
    <name type="common">European plaice</name>
    <dbReference type="NCBI Taxonomy" id="8262"/>
    <lineage>
        <taxon>Eukaryota</taxon>
        <taxon>Metazoa</taxon>
        <taxon>Chordata</taxon>
        <taxon>Craniata</taxon>
        <taxon>Vertebrata</taxon>
        <taxon>Euteleostomi</taxon>
        <taxon>Actinopterygii</taxon>
        <taxon>Neopterygii</taxon>
        <taxon>Teleostei</taxon>
        <taxon>Neoteleostei</taxon>
        <taxon>Acanthomorphata</taxon>
        <taxon>Carangaria</taxon>
        <taxon>Pleuronectiformes</taxon>
        <taxon>Pleuronectoidei</taxon>
        <taxon>Pleuronectidae</taxon>
        <taxon>Pleuronectes</taxon>
    </lineage>
</organism>
<proteinExistence type="predicted"/>
<protein>
    <submittedName>
        <fullName evidence="1">Uncharacterized protein</fullName>
    </submittedName>
</protein>
<reference evidence="1" key="1">
    <citation type="submission" date="2020-03" db="EMBL/GenBank/DDBJ databases">
        <authorList>
            <person name="Weist P."/>
        </authorList>
    </citation>
    <scope>NUCLEOTIDE SEQUENCE</scope>
</reference>
<evidence type="ECO:0000313" key="1">
    <source>
        <dbReference type="EMBL" id="CAB1453368.1"/>
    </source>
</evidence>
<dbReference type="Proteomes" id="UP001153269">
    <property type="component" value="Unassembled WGS sequence"/>
</dbReference>
<dbReference type="AlphaFoldDB" id="A0A9N7VQE7"/>
<accession>A0A9N7VQE7</accession>
<gene>
    <name evidence="1" type="ORF">PLEPLA_LOCUS41121</name>
</gene>